<dbReference type="EMBL" id="BNCO01000019">
    <property type="protein sequence ID" value="GIL54572.1"/>
    <property type="molecule type" value="Genomic_DNA"/>
</dbReference>
<protein>
    <submittedName>
        <fullName evidence="1">Uncharacterized protein</fullName>
    </submittedName>
</protein>
<dbReference type="Gene3D" id="3.40.50.11350">
    <property type="match status" value="1"/>
</dbReference>
<dbReference type="AlphaFoldDB" id="A0A8J4BA74"/>
<sequence>MTHPIIRPRVAQMLKAGGIDPLFIDIADLNASINAAKRPLRTPLSFSLLAVVEEAVSAAATAFLGTAESSMTGMIVQERIARGLHPSTSYYFSMHPNCTVLPCSVPQYYLRRDKRMSIRGTSDKVRPLLSRLPQNKNL</sequence>
<reference evidence="1" key="1">
    <citation type="journal article" date="2021" name="Proc. Natl. Acad. Sci. U.S.A.">
        <title>Three genomes in the algal genus Volvox reveal the fate of a haploid sex-determining region after a transition to homothallism.</title>
        <authorList>
            <person name="Yamamoto K."/>
            <person name="Hamaji T."/>
            <person name="Kawai-Toyooka H."/>
            <person name="Matsuzaki R."/>
            <person name="Takahashi F."/>
            <person name="Nishimura Y."/>
            <person name="Kawachi M."/>
            <person name="Noguchi H."/>
            <person name="Minakuchi Y."/>
            <person name="Umen J.G."/>
            <person name="Toyoda A."/>
            <person name="Nozaki H."/>
        </authorList>
    </citation>
    <scope>NUCLEOTIDE SEQUENCE</scope>
    <source>
        <strain evidence="1">NIES-3780</strain>
    </source>
</reference>
<gene>
    <name evidence="1" type="ORF">Vafri_10323</name>
</gene>
<comment type="caution">
    <text evidence="1">The sequence shown here is derived from an EMBL/GenBank/DDBJ whole genome shotgun (WGS) entry which is preliminary data.</text>
</comment>
<proteinExistence type="predicted"/>
<evidence type="ECO:0000313" key="2">
    <source>
        <dbReference type="Proteomes" id="UP000747399"/>
    </source>
</evidence>
<organism evidence="1 2">
    <name type="scientific">Volvox africanus</name>
    <dbReference type="NCBI Taxonomy" id="51714"/>
    <lineage>
        <taxon>Eukaryota</taxon>
        <taxon>Viridiplantae</taxon>
        <taxon>Chlorophyta</taxon>
        <taxon>core chlorophytes</taxon>
        <taxon>Chlorophyceae</taxon>
        <taxon>CS clade</taxon>
        <taxon>Chlamydomonadales</taxon>
        <taxon>Volvocaceae</taxon>
        <taxon>Volvox</taxon>
    </lineage>
</organism>
<name>A0A8J4BA74_9CHLO</name>
<dbReference type="Proteomes" id="UP000747399">
    <property type="component" value="Unassembled WGS sequence"/>
</dbReference>
<accession>A0A8J4BA74</accession>
<keyword evidence="2" id="KW-1185">Reference proteome</keyword>
<evidence type="ECO:0000313" key="1">
    <source>
        <dbReference type="EMBL" id="GIL54572.1"/>
    </source>
</evidence>